<organism evidence="3 4">
    <name type="scientific">Cryptolaemus montrouzieri</name>
    <dbReference type="NCBI Taxonomy" id="559131"/>
    <lineage>
        <taxon>Eukaryota</taxon>
        <taxon>Metazoa</taxon>
        <taxon>Ecdysozoa</taxon>
        <taxon>Arthropoda</taxon>
        <taxon>Hexapoda</taxon>
        <taxon>Insecta</taxon>
        <taxon>Pterygota</taxon>
        <taxon>Neoptera</taxon>
        <taxon>Endopterygota</taxon>
        <taxon>Coleoptera</taxon>
        <taxon>Polyphaga</taxon>
        <taxon>Cucujiformia</taxon>
        <taxon>Coccinelloidea</taxon>
        <taxon>Coccinellidae</taxon>
        <taxon>Scymninae</taxon>
        <taxon>Scymnini</taxon>
        <taxon>Cryptolaemus</taxon>
    </lineage>
</organism>
<accession>A0ABD2P978</accession>
<dbReference type="EMBL" id="JABFTP020000185">
    <property type="protein sequence ID" value="KAL3287045.1"/>
    <property type="molecule type" value="Genomic_DNA"/>
</dbReference>
<dbReference type="CDD" id="cd00303">
    <property type="entry name" value="retropepsin_like"/>
    <property type="match status" value="1"/>
</dbReference>
<evidence type="ECO:0000259" key="2">
    <source>
        <dbReference type="PROSITE" id="PS50175"/>
    </source>
</evidence>
<evidence type="ECO:0000313" key="3">
    <source>
        <dbReference type="EMBL" id="KAL3287045.1"/>
    </source>
</evidence>
<dbReference type="InterPro" id="IPR001995">
    <property type="entry name" value="Peptidase_A2_cat"/>
</dbReference>
<evidence type="ECO:0000313" key="4">
    <source>
        <dbReference type="Proteomes" id="UP001516400"/>
    </source>
</evidence>
<dbReference type="Proteomes" id="UP001516400">
    <property type="component" value="Unassembled WGS sequence"/>
</dbReference>
<evidence type="ECO:0000256" key="1">
    <source>
        <dbReference type="ARBA" id="ARBA00022801"/>
    </source>
</evidence>
<dbReference type="InterPro" id="IPR001969">
    <property type="entry name" value="Aspartic_peptidase_AS"/>
</dbReference>
<sequence>MSLGTNELKLLLDSGTSVSIIFKSCIKDNYSIDKSKRVTVHGVAGSTTTLGESTVSFRIDQDTITHEFLVMEDFECDMHGVIGSDFLTKYSAIIDNGSFKFSFFNQKRRISVPLDSKSSYINHSTTM</sequence>
<dbReference type="SUPFAM" id="SSF50630">
    <property type="entry name" value="Acid proteases"/>
    <property type="match status" value="1"/>
</dbReference>
<dbReference type="PROSITE" id="PS50175">
    <property type="entry name" value="ASP_PROT_RETROV"/>
    <property type="match status" value="1"/>
</dbReference>
<dbReference type="PROSITE" id="PS00141">
    <property type="entry name" value="ASP_PROTEASE"/>
    <property type="match status" value="1"/>
</dbReference>
<name>A0ABD2P978_9CUCU</name>
<protein>
    <recommendedName>
        <fullName evidence="2">Peptidase A2 domain-containing protein</fullName>
    </recommendedName>
</protein>
<dbReference type="InterPro" id="IPR021109">
    <property type="entry name" value="Peptidase_aspartic_dom_sf"/>
</dbReference>
<keyword evidence="1" id="KW-0378">Hydrolase</keyword>
<reference evidence="3 4" key="1">
    <citation type="journal article" date="2021" name="BMC Biol.">
        <title>Horizontally acquired antibacterial genes associated with adaptive radiation of ladybird beetles.</title>
        <authorList>
            <person name="Li H.S."/>
            <person name="Tang X.F."/>
            <person name="Huang Y.H."/>
            <person name="Xu Z.Y."/>
            <person name="Chen M.L."/>
            <person name="Du X.Y."/>
            <person name="Qiu B.Y."/>
            <person name="Chen P.T."/>
            <person name="Zhang W."/>
            <person name="Slipinski A."/>
            <person name="Escalona H.E."/>
            <person name="Waterhouse R.M."/>
            <person name="Zwick A."/>
            <person name="Pang H."/>
        </authorList>
    </citation>
    <scope>NUCLEOTIDE SEQUENCE [LARGE SCALE GENOMIC DNA]</scope>
    <source>
        <strain evidence="3">SYSU2018</strain>
    </source>
</reference>
<keyword evidence="4" id="KW-1185">Reference proteome</keyword>
<dbReference type="AlphaFoldDB" id="A0ABD2P978"/>
<gene>
    <name evidence="3" type="ORF">HHI36_001531</name>
</gene>
<dbReference type="Pfam" id="PF00077">
    <property type="entry name" value="RVP"/>
    <property type="match status" value="1"/>
</dbReference>
<feature type="domain" description="Peptidase A2" evidence="2">
    <location>
        <begin position="8"/>
        <end position="86"/>
    </location>
</feature>
<comment type="caution">
    <text evidence="3">The sequence shown here is derived from an EMBL/GenBank/DDBJ whole genome shotgun (WGS) entry which is preliminary data.</text>
</comment>
<dbReference type="Gene3D" id="2.40.70.10">
    <property type="entry name" value="Acid Proteases"/>
    <property type="match status" value="1"/>
</dbReference>
<proteinExistence type="predicted"/>
<dbReference type="InterPro" id="IPR018061">
    <property type="entry name" value="Retropepsins"/>
</dbReference>
<dbReference type="GO" id="GO:0016787">
    <property type="term" value="F:hydrolase activity"/>
    <property type="evidence" value="ECO:0007669"/>
    <property type="project" value="UniProtKB-KW"/>
</dbReference>